<dbReference type="EMBL" id="JAIUJR010000006">
    <property type="protein sequence ID" value="MCA0132975.1"/>
    <property type="molecule type" value="Genomic_DNA"/>
</dbReference>
<dbReference type="SUPFAM" id="SSF50998">
    <property type="entry name" value="Quinoprotein alcohol dehydrogenase-like"/>
    <property type="match status" value="1"/>
</dbReference>
<protein>
    <recommendedName>
        <fullName evidence="3">LVIVD repeat-containing protein</fullName>
    </recommendedName>
</protein>
<dbReference type="Pfam" id="PF08309">
    <property type="entry name" value="LVIVD"/>
    <property type="match status" value="4"/>
</dbReference>
<evidence type="ECO:0000313" key="2">
    <source>
        <dbReference type="Proteomes" id="UP001198901"/>
    </source>
</evidence>
<dbReference type="InterPro" id="IPR013211">
    <property type="entry name" value="LVIVD"/>
</dbReference>
<gene>
    <name evidence="1" type="ORF">LBU54_10315</name>
</gene>
<sequence>MKKIIALLFFISFVSCKSDDNVETVTATFAIPEVMSKTDWRSQIEVQVPKPIENVGKIYVYNDFIFIGEEDKGVHVFDNSNPTSPQIIAFLNIPGNEDIAIKNNFLFADSAIDLIVFGISNINGITQVALLEDVFDYYEQFDTPDPFAFTDYSDFNPEEEVIVGWTYEERELEQSFYDDIYTLGSGESANSVGVGGSLARFQIVEDYLYTVGEAELSTFNISNLSAPSFVTSYYAGWRIETMFHAEGYLYLGGDNGMFIHSVENPASPTFISEFTHWEGCDPVVVDGDYAFLTLRGGNECGQELSVLEVIDVSNKYNPTLVAQHSLDNPYGLGFKDNYLFVCDGNSGLKVYDKTNPLDLQMINAFEEINAKDVIPLEDKLLMIAEDALYQYEYNDEGAIQLLSTLILN</sequence>
<name>A0ABS7XT63_9FLAO</name>
<comment type="caution">
    <text evidence="1">The sequence shown here is derived from an EMBL/GenBank/DDBJ whole genome shotgun (WGS) entry which is preliminary data.</text>
</comment>
<reference evidence="2" key="1">
    <citation type="submission" date="2023-07" db="EMBL/GenBank/DDBJ databases">
        <authorList>
            <person name="Yue Y."/>
        </authorList>
    </citation>
    <scope>NUCLEOTIDE SEQUENCE [LARGE SCALE GENOMIC DNA]</scope>
    <source>
        <strain evidence="2">D23</strain>
    </source>
</reference>
<dbReference type="PROSITE" id="PS51257">
    <property type="entry name" value="PROKAR_LIPOPROTEIN"/>
    <property type="match status" value="1"/>
</dbReference>
<keyword evidence="2" id="KW-1185">Reference proteome</keyword>
<proteinExistence type="predicted"/>
<dbReference type="RefSeq" id="WP_224529058.1">
    <property type="nucleotide sequence ID" value="NZ_JAIUJR010000006.1"/>
</dbReference>
<dbReference type="InterPro" id="IPR011047">
    <property type="entry name" value="Quinoprotein_ADH-like_sf"/>
</dbReference>
<evidence type="ECO:0000313" key="1">
    <source>
        <dbReference type="EMBL" id="MCA0132975.1"/>
    </source>
</evidence>
<accession>A0ABS7XT63</accession>
<organism evidence="1 2">
    <name type="scientific">Winogradskyella alexanderae</name>
    <dbReference type="NCBI Taxonomy" id="2877123"/>
    <lineage>
        <taxon>Bacteria</taxon>
        <taxon>Pseudomonadati</taxon>
        <taxon>Bacteroidota</taxon>
        <taxon>Flavobacteriia</taxon>
        <taxon>Flavobacteriales</taxon>
        <taxon>Flavobacteriaceae</taxon>
        <taxon>Winogradskyella</taxon>
    </lineage>
</organism>
<evidence type="ECO:0008006" key="3">
    <source>
        <dbReference type="Google" id="ProtNLM"/>
    </source>
</evidence>
<dbReference type="Proteomes" id="UP001198901">
    <property type="component" value="Unassembled WGS sequence"/>
</dbReference>